<reference evidence="1 2" key="1">
    <citation type="submission" date="2020-08" db="EMBL/GenBank/DDBJ databases">
        <title>Genomic Encyclopedia of Type Strains, Phase IV (KMG-IV): sequencing the most valuable type-strain genomes for metagenomic binning, comparative biology and taxonomic classification.</title>
        <authorList>
            <person name="Goeker M."/>
        </authorList>
    </citation>
    <scope>NUCLEOTIDE SEQUENCE [LARGE SCALE GENOMIC DNA]</scope>
    <source>
        <strain evidence="1 2">DSM 103462</strain>
    </source>
</reference>
<dbReference type="RefSeq" id="WP_184656581.1">
    <property type="nucleotide sequence ID" value="NZ_JACHFQ010000001.1"/>
</dbReference>
<dbReference type="EMBL" id="JACHFQ010000001">
    <property type="protein sequence ID" value="MBB5224872.1"/>
    <property type="molecule type" value="Genomic_DNA"/>
</dbReference>
<evidence type="ECO:0000313" key="1">
    <source>
        <dbReference type="EMBL" id="MBB5224872.1"/>
    </source>
</evidence>
<keyword evidence="2" id="KW-1185">Reference proteome</keyword>
<dbReference type="AlphaFoldDB" id="A0A7W8G6P8"/>
<protein>
    <submittedName>
        <fullName evidence="1">Uncharacterized protein</fullName>
    </submittedName>
</protein>
<comment type="caution">
    <text evidence="1">The sequence shown here is derived from an EMBL/GenBank/DDBJ whole genome shotgun (WGS) entry which is preliminary data.</text>
</comment>
<name>A0A7W8G6P8_9SPIR</name>
<proteinExistence type="predicted"/>
<dbReference type="Proteomes" id="UP000518887">
    <property type="component" value="Unassembled WGS sequence"/>
</dbReference>
<sequence>MTKDDLIFLINTKKEFEFSYHGKNYNLTYDRDDKGNDLIVFGERFQGKKYASFGEFMNEARIENHYFREMIDILS</sequence>
<evidence type="ECO:0000313" key="2">
    <source>
        <dbReference type="Proteomes" id="UP000518887"/>
    </source>
</evidence>
<organism evidence="1 2">
    <name type="scientific">Treponema ruminis</name>
    <dbReference type="NCBI Taxonomy" id="744515"/>
    <lineage>
        <taxon>Bacteria</taxon>
        <taxon>Pseudomonadati</taxon>
        <taxon>Spirochaetota</taxon>
        <taxon>Spirochaetia</taxon>
        <taxon>Spirochaetales</taxon>
        <taxon>Treponemataceae</taxon>
        <taxon>Treponema</taxon>
    </lineage>
</organism>
<accession>A0A7W8G6P8</accession>
<gene>
    <name evidence="1" type="ORF">HNP76_000212</name>
</gene>